<comment type="similarity">
    <text evidence="1">Belongs to the glycosyl hydrolases 36 family.</text>
</comment>
<feature type="transmembrane region" description="Helical" evidence="4">
    <location>
        <begin position="35"/>
        <end position="57"/>
    </location>
</feature>
<sequence length="1033" mass="112473">MFGLHQKEYKVLESQEEGDELDHSLRVPPASAFRAHVLTLINAVVLLASLVCLLVSFRLISNRQRDVSHGFNILGLELPIASIQVEGDFGNDDNYKSSIYRKPPGPEVDAAWARIANSEMIAISTEDVIAIGKDPTTTVRAPEEWNLGPDAHLGVLDVFHQIHCLNALRRGIYYEHYFAPSMGDKKGDLFYNHMGHCMSILLQNIIDGAKSGDKWEVLLRYAKLASASDQDVKLQQSSRLISSADKPRNANRLEVSFETSIKIDGPIRFTISYRRDPSEAWVLYSPRPDLHSVVLVGGGHTPAKDQHDIREYIPDINPELQSRLLDDGFKSKVKSWLIEASVDGAQGEWPHMTQVMFGKPFGGNFLRWFGIVRNTTSWMAPRQGRNYFKLDVAGILCSFLDPHGTHLIALGISGFQNVMTIFGDDNEGSMMIKIRNDHQSKGHGRVIVAVGNNFDETLSSALRHAQDMFASVLEPSTSLSAKKEAPGLTWADDWANGLIYCPPTGSPQLRSQAEILADLERLSVKGIQVSAIVLDDSWQTIDPDCSSRHEAGLIGFEADPTKFTSGLQGAVASLKKHGTINNVIVRHPIFGHWGGISNNAGGLRQEYETVHIERSEKIQGDSPSKLTISVVSSRDAARFYRDYYSFLSSCGINTIQCEGLYMLESFASALDRSELLVSYLDAQAAATASVFGVSGLTSMSLSPSALLNGLKWSQHGKIFVKNSAAFSDHRKHVFVNAGNAILSSAIGNVPDWGVIESSKDNGEFHAAARVVSGGPVQIASFDAPDNADDQMIQKISGRTATGKIVMLRPTSAGRASSPYVGFEDGALLKIANTHDTKSSTVSILGLFNVSDHEILELVTLGDFAAMDPSKTYLVASTSGVVSDPLTLESSAAISTTLQTSEYAILCAHPLEPVQRSASKDRAFFACLGLRGKLLGSAAIIDSSYSSDDNGTVHLNLGLKIVGVVEIYLSDLPDRDINNATCTIKVQGESIVAIDSIVAITDRIMAFDLARLWENEAFSSTTDELRVELTIGGC</sequence>
<keyword evidence="2" id="KW-0119">Carbohydrate metabolism</keyword>
<name>A0A179GMB9_PURLI</name>
<evidence type="ECO:0000256" key="4">
    <source>
        <dbReference type="SAM" id="Phobius"/>
    </source>
</evidence>
<dbReference type="Pfam" id="PF11807">
    <property type="entry name" value="UstYa"/>
    <property type="match status" value="1"/>
</dbReference>
<dbReference type="AlphaFoldDB" id="A0A179GMB9"/>
<comment type="caution">
    <text evidence="5">The sequence shown here is derived from an EMBL/GenBank/DDBJ whole genome shotgun (WGS) entry which is preliminary data.</text>
</comment>
<dbReference type="InterPro" id="IPR021765">
    <property type="entry name" value="UstYa-like"/>
</dbReference>
<evidence type="ECO:0000313" key="5">
    <source>
        <dbReference type="EMBL" id="OAQ78922.1"/>
    </source>
</evidence>
<keyword evidence="4" id="KW-0812">Transmembrane</keyword>
<dbReference type="Proteomes" id="UP000078240">
    <property type="component" value="Unassembled WGS sequence"/>
</dbReference>
<dbReference type="EMBL" id="LSBH01000005">
    <property type="protein sequence ID" value="OAQ78922.1"/>
    <property type="molecule type" value="Genomic_DNA"/>
</dbReference>
<evidence type="ECO:0000256" key="2">
    <source>
        <dbReference type="ARBA" id="ARBA00023277"/>
    </source>
</evidence>
<dbReference type="InterPro" id="IPR008811">
    <property type="entry name" value="Glycosyl_hydrolases_36"/>
</dbReference>
<dbReference type="GO" id="GO:0043386">
    <property type="term" value="P:mycotoxin biosynthetic process"/>
    <property type="evidence" value="ECO:0007669"/>
    <property type="project" value="InterPro"/>
</dbReference>
<reference evidence="5 6" key="1">
    <citation type="submission" date="2016-01" db="EMBL/GenBank/DDBJ databases">
        <title>Biosynthesis of antibiotic leucinostatins and their inhibition on Phytophthora in bio-control Purpureocillium lilacinum.</title>
        <authorList>
            <person name="Wang G."/>
            <person name="Liu Z."/>
            <person name="Lin R."/>
            <person name="Li E."/>
            <person name="Mao Z."/>
            <person name="Ling J."/>
            <person name="Yin W."/>
            <person name="Xie B."/>
        </authorList>
    </citation>
    <scope>NUCLEOTIDE SEQUENCE [LARGE SCALE GENOMIC DNA]</scope>
    <source>
        <strain evidence="5">PLBJ-1</strain>
    </source>
</reference>
<accession>A0A179GMB9</accession>
<evidence type="ECO:0000313" key="6">
    <source>
        <dbReference type="Proteomes" id="UP000078240"/>
    </source>
</evidence>
<proteinExistence type="inferred from homology"/>
<dbReference type="InterPro" id="IPR017853">
    <property type="entry name" value="GH"/>
</dbReference>
<keyword evidence="4" id="KW-0472">Membrane</keyword>
<keyword evidence="4" id="KW-1133">Transmembrane helix</keyword>
<comment type="similarity">
    <text evidence="3">Belongs to the ustYa family.</text>
</comment>
<dbReference type="PANTHER" id="PTHR31268">
    <property type="match status" value="1"/>
</dbReference>
<dbReference type="PANTHER" id="PTHR31268:SF32">
    <property type="entry name" value="GALACTINOL--SUCROSE GALACTOSYLTRANSFERASE 2-RELATED"/>
    <property type="match status" value="1"/>
</dbReference>
<organism evidence="5 6">
    <name type="scientific">Purpureocillium lilacinum</name>
    <name type="common">Paecilomyces lilacinus</name>
    <dbReference type="NCBI Taxonomy" id="33203"/>
    <lineage>
        <taxon>Eukaryota</taxon>
        <taxon>Fungi</taxon>
        <taxon>Dikarya</taxon>
        <taxon>Ascomycota</taxon>
        <taxon>Pezizomycotina</taxon>
        <taxon>Sordariomycetes</taxon>
        <taxon>Hypocreomycetidae</taxon>
        <taxon>Hypocreales</taxon>
        <taxon>Ophiocordycipitaceae</taxon>
        <taxon>Purpureocillium</taxon>
    </lineage>
</organism>
<evidence type="ECO:0000256" key="3">
    <source>
        <dbReference type="ARBA" id="ARBA00035112"/>
    </source>
</evidence>
<gene>
    <name evidence="5" type="ORF">VFPBJ_07043</name>
</gene>
<dbReference type="SUPFAM" id="SSF51445">
    <property type="entry name" value="(Trans)glycosidases"/>
    <property type="match status" value="1"/>
</dbReference>
<dbReference type="Pfam" id="PF05691">
    <property type="entry name" value="Raffinose_syn"/>
    <property type="match status" value="1"/>
</dbReference>
<evidence type="ECO:0000256" key="1">
    <source>
        <dbReference type="ARBA" id="ARBA00007240"/>
    </source>
</evidence>
<protein>
    <submittedName>
        <fullName evidence="5">Raffinose synthase Sip1</fullName>
    </submittedName>
</protein>